<keyword evidence="4" id="KW-1185">Reference proteome</keyword>
<evidence type="ECO:0000313" key="4">
    <source>
        <dbReference type="Proteomes" id="UP000054097"/>
    </source>
</evidence>
<dbReference type="InterPro" id="IPR002716">
    <property type="entry name" value="PIN_dom"/>
</dbReference>
<sequence length="312" mass="34094">MNQVQPVKSADDKPGTNNQKLAMSKALGQAFLSHQVRRLEEDAGGRGKNPNRRGGSRGHMETNNKPRNNMVKRNVPNITSSDESAKPISKDPNRIVLDASVLIHALDQVRKWCASENEIRIIVPLEVLSTLDLLKKGNSSVSVYARAASRLLEEQVGANTRITVQEDAAVAEWPAQTEDGAAGIIPSQWVTETLKCVLWEQTQGAGSVVLAVMDDLIPSNEPMNKFEQRVDGSQVREWAKRLGIPIVSLSQRSRPEVYKRSPRPPNETPHPQGRRGKGSRSGSIHGPLVEKPAASIPSVGVRLLARGEMLAP</sequence>
<feature type="domain" description="PIN" evidence="2">
    <location>
        <begin position="95"/>
        <end position="173"/>
    </location>
</feature>
<organism evidence="3 4">
    <name type="scientific">Serendipita vermifera MAFF 305830</name>
    <dbReference type="NCBI Taxonomy" id="933852"/>
    <lineage>
        <taxon>Eukaryota</taxon>
        <taxon>Fungi</taxon>
        <taxon>Dikarya</taxon>
        <taxon>Basidiomycota</taxon>
        <taxon>Agaricomycotina</taxon>
        <taxon>Agaricomycetes</taxon>
        <taxon>Sebacinales</taxon>
        <taxon>Serendipitaceae</taxon>
        <taxon>Serendipita</taxon>
    </lineage>
</organism>
<protein>
    <recommendedName>
        <fullName evidence="2">PIN domain-containing protein</fullName>
    </recommendedName>
</protein>
<evidence type="ECO:0000259" key="2">
    <source>
        <dbReference type="Pfam" id="PF13638"/>
    </source>
</evidence>
<dbReference type="STRING" id="933852.A0A0C3BE61"/>
<gene>
    <name evidence="3" type="ORF">M408DRAFT_328597</name>
</gene>
<evidence type="ECO:0000313" key="3">
    <source>
        <dbReference type="EMBL" id="KIM29741.1"/>
    </source>
</evidence>
<dbReference type="HOGENOM" id="CLU_891868_0_0_1"/>
<reference evidence="4" key="2">
    <citation type="submission" date="2015-01" db="EMBL/GenBank/DDBJ databases">
        <title>Evolutionary Origins and Diversification of the Mycorrhizal Mutualists.</title>
        <authorList>
            <consortium name="DOE Joint Genome Institute"/>
            <consortium name="Mycorrhizal Genomics Consortium"/>
            <person name="Kohler A."/>
            <person name="Kuo A."/>
            <person name="Nagy L.G."/>
            <person name="Floudas D."/>
            <person name="Copeland A."/>
            <person name="Barry K.W."/>
            <person name="Cichocki N."/>
            <person name="Veneault-Fourrey C."/>
            <person name="LaButti K."/>
            <person name="Lindquist E.A."/>
            <person name="Lipzen A."/>
            <person name="Lundell T."/>
            <person name="Morin E."/>
            <person name="Murat C."/>
            <person name="Riley R."/>
            <person name="Ohm R."/>
            <person name="Sun H."/>
            <person name="Tunlid A."/>
            <person name="Henrissat B."/>
            <person name="Grigoriev I.V."/>
            <person name="Hibbett D.S."/>
            <person name="Martin F."/>
        </authorList>
    </citation>
    <scope>NUCLEOTIDE SEQUENCE [LARGE SCALE GENOMIC DNA]</scope>
    <source>
        <strain evidence="4">MAFF 305830</strain>
    </source>
</reference>
<dbReference type="OrthoDB" id="69928at2759"/>
<feature type="region of interest" description="Disordered" evidence="1">
    <location>
        <begin position="1"/>
        <end position="89"/>
    </location>
</feature>
<dbReference type="Gene3D" id="3.40.50.1010">
    <property type="entry name" value="5'-nuclease"/>
    <property type="match status" value="1"/>
</dbReference>
<reference evidence="3 4" key="1">
    <citation type="submission" date="2014-04" db="EMBL/GenBank/DDBJ databases">
        <authorList>
            <consortium name="DOE Joint Genome Institute"/>
            <person name="Kuo A."/>
            <person name="Zuccaro A."/>
            <person name="Kohler A."/>
            <person name="Nagy L.G."/>
            <person name="Floudas D."/>
            <person name="Copeland A."/>
            <person name="Barry K.W."/>
            <person name="Cichocki N."/>
            <person name="Veneault-Fourrey C."/>
            <person name="LaButti K."/>
            <person name="Lindquist E.A."/>
            <person name="Lipzen A."/>
            <person name="Lundell T."/>
            <person name="Morin E."/>
            <person name="Murat C."/>
            <person name="Sun H."/>
            <person name="Tunlid A."/>
            <person name="Henrissat B."/>
            <person name="Grigoriev I.V."/>
            <person name="Hibbett D.S."/>
            <person name="Martin F."/>
            <person name="Nordberg H.P."/>
            <person name="Cantor M.N."/>
            <person name="Hua S.X."/>
        </authorList>
    </citation>
    <scope>NUCLEOTIDE SEQUENCE [LARGE SCALE GENOMIC DNA]</scope>
    <source>
        <strain evidence="3 4">MAFF 305830</strain>
    </source>
</reference>
<dbReference type="Proteomes" id="UP000054097">
    <property type="component" value="Unassembled WGS sequence"/>
</dbReference>
<dbReference type="EMBL" id="KN824287">
    <property type="protein sequence ID" value="KIM29741.1"/>
    <property type="molecule type" value="Genomic_DNA"/>
</dbReference>
<proteinExistence type="predicted"/>
<evidence type="ECO:0000256" key="1">
    <source>
        <dbReference type="SAM" id="MobiDB-lite"/>
    </source>
</evidence>
<dbReference type="AlphaFoldDB" id="A0A0C3BE61"/>
<accession>A0A0C3BE61</accession>
<dbReference type="Pfam" id="PF13638">
    <property type="entry name" value="PIN_4"/>
    <property type="match status" value="1"/>
</dbReference>
<feature type="region of interest" description="Disordered" evidence="1">
    <location>
        <begin position="253"/>
        <end position="291"/>
    </location>
</feature>
<name>A0A0C3BE61_SERVB</name>